<dbReference type="GO" id="GO:0016740">
    <property type="term" value="F:transferase activity"/>
    <property type="evidence" value="ECO:0007669"/>
    <property type="project" value="UniProtKB-KW"/>
</dbReference>
<dbReference type="InterPro" id="IPR011009">
    <property type="entry name" value="Kinase-like_dom_sf"/>
</dbReference>
<gene>
    <name evidence="1" type="ORF">F4148_08340</name>
</gene>
<evidence type="ECO:0000313" key="1">
    <source>
        <dbReference type="EMBL" id="MYH61761.1"/>
    </source>
</evidence>
<dbReference type="InterPro" id="IPR052961">
    <property type="entry name" value="Oxido-Kinase-like_Enzymes"/>
</dbReference>
<dbReference type="InterPro" id="IPR004119">
    <property type="entry name" value="EcKL"/>
</dbReference>
<keyword evidence="1" id="KW-0808">Transferase</keyword>
<reference evidence="1" key="1">
    <citation type="submission" date="2019-09" db="EMBL/GenBank/DDBJ databases">
        <title>Characterisation of the sponge microbiome using genome-centric metagenomics.</title>
        <authorList>
            <person name="Engelberts J.P."/>
            <person name="Robbins S.J."/>
            <person name="De Goeij J.M."/>
            <person name="Aranda M."/>
            <person name="Bell S.C."/>
            <person name="Webster N.S."/>
        </authorList>
    </citation>
    <scope>NUCLEOTIDE SEQUENCE</scope>
    <source>
        <strain evidence="1">SB0675_bin_29</strain>
    </source>
</reference>
<protein>
    <submittedName>
        <fullName evidence="1">Phosphotransferase</fullName>
    </submittedName>
</protein>
<dbReference type="AlphaFoldDB" id="A0A6B1G0U9"/>
<accession>A0A6B1G0U9</accession>
<dbReference type="Pfam" id="PF02958">
    <property type="entry name" value="EcKL"/>
    <property type="match status" value="1"/>
</dbReference>
<name>A0A6B1G0U9_9CHLR</name>
<sequence>MAGMNRLSIPEHGNALTVDWLEQALSARGGIPSIRDIVVEDIGAGSGAIGASLRCALTYRDEVQRSPETPESVVIKLSSSDKRSLRIAKLLSMYKREYFCFRQLGPSIPMGLPELLYGDFDNASHRFVMVLEDLGYMERMDQIIGADAGRAMRAIRGVAELHGRFWNSLDQPPVSDFLAAVGGPKPWLSQLIYLGCLPPCLERFGDLLSDRMRRLAEAFGPRVVDHMRELGAGPQTLTHGDFRLENMFFDGAKADDFTVIDWQTAGLIGNGVYDVAYFMVSSVPTETRRRIERQAVEAYHGILCDMGAKDLTFEGCWHSYRRNILGMLVPSVCAGGALDMSNERIRTLGETMLKRTAAAIEDLDAAELFPSYNGFLTPTKLFAALSRCGYRAYRLALRLRSPRKGAR</sequence>
<dbReference type="Gene3D" id="3.90.1200.10">
    <property type="match status" value="1"/>
</dbReference>
<proteinExistence type="predicted"/>
<comment type="caution">
    <text evidence="1">The sequence shown here is derived from an EMBL/GenBank/DDBJ whole genome shotgun (WGS) entry which is preliminary data.</text>
</comment>
<organism evidence="1">
    <name type="scientific">Caldilineaceae bacterium SB0675_bin_29</name>
    <dbReference type="NCBI Taxonomy" id="2605266"/>
    <lineage>
        <taxon>Bacteria</taxon>
        <taxon>Bacillati</taxon>
        <taxon>Chloroflexota</taxon>
        <taxon>Caldilineae</taxon>
        <taxon>Caldilineales</taxon>
        <taxon>Caldilineaceae</taxon>
    </lineage>
</organism>
<dbReference type="PANTHER" id="PTHR23020">
    <property type="entry name" value="UNCHARACTERIZED NUCLEAR HORMONE RECEPTOR-RELATED"/>
    <property type="match status" value="1"/>
</dbReference>
<dbReference type="EMBL" id="VYDA01000315">
    <property type="protein sequence ID" value="MYH61761.1"/>
    <property type="molecule type" value="Genomic_DNA"/>
</dbReference>
<dbReference type="SUPFAM" id="SSF56112">
    <property type="entry name" value="Protein kinase-like (PK-like)"/>
    <property type="match status" value="1"/>
</dbReference>
<dbReference type="PANTHER" id="PTHR23020:SF41">
    <property type="entry name" value="AMINOGLYCOSIDE PHOSPHOTRANSFERASE DOMAIN-CONTAINING PROTEIN"/>
    <property type="match status" value="1"/>
</dbReference>